<dbReference type="GO" id="GO:0016987">
    <property type="term" value="F:sigma factor activity"/>
    <property type="evidence" value="ECO:0007669"/>
    <property type="project" value="UniProtKB-KW"/>
</dbReference>
<comment type="similarity">
    <text evidence="1">Belongs to the sigma-70 factor family. ECF subfamily.</text>
</comment>
<name>A0A511Z0G0_9CELL</name>
<keyword evidence="4" id="KW-0238">DNA-binding</keyword>
<organism evidence="8 9">
    <name type="scientific">Actinotalea fermentans</name>
    <dbReference type="NCBI Taxonomy" id="43671"/>
    <lineage>
        <taxon>Bacteria</taxon>
        <taxon>Bacillati</taxon>
        <taxon>Actinomycetota</taxon>
        <taxon>Actinomycetes</taxon>
        <taxon>Micrococcales</taxon>
        <taxon>Cellulomonadaceae</taxon>
        <taxon>Actinotalea</taxon>
    </lineage>
</organism>
<protein>
    <recommendedName>
        <fullName evidence="7">RNA polymerase sigma factor 70 region 4 type 2 domain-containing protein</fullName>
    </recommendedName>
</protein>
<keyword evidence="9" id="KW-1185">Reference proteome</keyword>
<evidence type="ECO:0000313" key="9">
    <source>
        <dbReference type="Proteomes" id="UP000321484"/>
    </source>
</evidence>
<dbReference type="SUPFAM" id="SSF88946">
    <property type="entry name" value="Sigma2 domain of RNA polymerase sigma factors"/>
    <property type="match status" value="1"/>
</dbReference>
<dbReference type="OrthoDB" id="3692620at2"/>
<feature type="region of interest" description="Disordered" evidence="6">
    <location>
        <begin position="1"/>
        <end position="31"/>
    </location>
</feature>
<keyword evidence="2" id="KW-0805">Transcription regulation</keyword>
<evidence type="ECO:0000256" key="4">
    <source>
        <dbReference type="ARBA" id="ARBA00023125"/>
    </source>
</evidence>
<gene>
    <name evidence="8" type="ORF">AFE02nite_26850</name>
</gene>
<keyword evidence="5" id="KW-0804">Transcription</keyword>
<dbReference type="AlphaFoldDB" id="A0A511Z0G0"/>
<dbReference type="Gene3D" id="1.10.1740.10">
    <property type="match status" value="1"/>
</dbReference>
<dbReference type="SUPFAM" id="SSF88659">
    <property type="entry name" value="Sigma3 and sigma4 domains of RNA polymerase sigma factors"/>
    <property type="match status" value="1"/>
</dbReference>
<sequence length="223" mass="23380">MGAAPGELGDRLGVRASADGGAAGGAERAPEHVPVRVAGRGDRDAEFSAFAAAHGPVLVRTAWLLCGERARGEDLAQQALVRTYLAWPRLTDPLAYARRAVATARIDVWRLRRREVLVAPDDVVVAGRAGAGAAGASPEGPQAERDLLLRALRTLPAQQRRVVVLRYLVDLPEAEVAEMLGVSVGTVKSTLSRGLDRLREVLAAADARTADARGSERGGGGDG</sequence>
<dbReference type="GO" id="GO:0006352">
    <property type="term" value="P:DNA-templated transcription initiation"/>
    <property type="evidence" value="ECO:0007669"/>
    <property type="project" value="InterPro"/>
</dbReference>
<reference evidence="8 9" key="1">
    <citation type="submission" date="2019-07" db="EMBL/GenBank/DDBJ databases">
        <title>Whole genome shotgun sequence of Actinotalea fermentans NBRC 105374.</title>
        <authorList>
            <person name="Hosoyama A."/>
            <person name="Uohara A."/>
            <person name="Ohji S."/>
            <person name="Ichikawa N."/>
        </authorList>
    </citation>
    <scope>NUCLEOTIDE SEQUENCE [LARGE SCALE GENOMIC DNA]</scope>
    <source>
        <strain evidence="8 9">NBRC 105374</strain>
    </source>
</reference>
<dbReference type="Pfam" id="PF08281">
    <property type="entry name" value="Sigma70_r4_2"/>
    <property type="match status" value="1"/>
</dbReference>
<proteinExistence type="inferred from homology"/>
<dbReference type="PANTHER" id="PTHR43133:SF50">
    <property type="entry name" value="ECF RNA POLYMERASE SIGMA FACTOR SIGM"/>
    <property type="match status" value="1"/>
</dbReference>
<dbReference type="RefSeq" id="WP_146819822.1">
    <property type="nucleotide sequence ID" value="NZ_BJYK01000009.1"/>
</dbReference>
<comment type="caution">
    <text evidence="8">The sequence shown here is derived from an EMBL/GenBank/DDBJ whole genome shotgun (WGS) entry which is preliminary data.</text>
</comment>
<evidence type="ECO:0000259" key="7">
    <source>
        <dbReference type="Pfam" id="PF08281"/>
    </source>
</evidence>
<evidence type="ECO:0000256" key="1">
    <source>
        <dbReference type="ARBA" id="ARBA00010641"/>
    </source>
</evidence>
<dbReference type="Gene3D" id="1.10.10.10">
    <property type="entry name" value="Winged helix-like DNA-binding domain superfamily/Winged helix DNA-binding domain"/>
    <property type="match status" value="1"/>
</dbReference>
<dbReference type="InterPro" id="IPR036388">
    <property type="entry name" value="WH-like_DNA-bd_sf"/>
</dbReference>
<keyword evidence="3" id="KW-0731">Sigma factor</keyword>
<dbReference type="Proteomes" id="UP000321484">
    <property type="component" value="Unassembled WGS sequence"/>
</dbReference>
<feature type="domain" description="RNA polymerase sigma factor 70 region 4 type 2" evidence="7">
    <location>
        <begin position="146"/>
        <end position="198"/>
    </location>
</feature>
<dbReference type="GO" id="GO:0003677">
    <property type="term" value="F:DNA binding"/>
    <property type="evidence" value="ECO:0007669"/>
    <property type="project" value="UniProtKB-KW"/>
</dbReference>
<dbReference type="PANTHER" id="PTHR43133">
    <property type="entry name" value="RNA POLYMERASE ECF-TYPE SIGMA FACTO"/>
    <property type="match status" value="1"/>
</dbReference>
<dbReference type="InterPro" id="IPR013325">
    <property type="entry name" value="RNA_pol_sigma_r2"/>
</dbReference>
<accession>A0A511Z0G0</accession>
<dbReference type="NCBIfam" id="TIGR02937">
    <property type="entry name" value="sigma70-ECF"/>
    <property type="match status" value="1"/>
</dbReference>
<dbReference type="InterPro" id="IPR039425">
    <property type="entry name" value="RNA_pol_sigma-70-like"/>
</dbReference>
<dbReference type="CDD" id="cd06171">
    <property type="entry name" value="Sigma70_r4"/>
    <property type="match status" value="1"/>
</dbReference>
<evidence type="ECO:0000256" key="2">
    <source>
        <dbReference type="ARBA" id="ARBA00023015"/>
    </source>
</evidence>
<evidence type="ECO:0000256" key="6">
    <source>
        <dbReference type="SAM" id="MobiDB-lite"/>
    </source>
</evidence>
<dbReference type="InterPro" id="IPR013324">
    <property type="entry name" value="RNA_pol_sigma_r3/r4-like"/>
</dbReference>
<evidence type="ECO:0000313" key="8">
    <source>
        <dbReference type="EMBL" id="GEN80951.1"/>
    </source>
</evidence>
<evidence type="ECO:0000256" key="3">
    <source>
        <dbReference type="ARBA" id="ARBA00023082"/>
    </source>
</evidence>
<dbReference type="NCBIfam" id="TIGR02983">
    <property type="entry name" value="SigE-fam_strep"/>
    <property type="match status" value="1"/>
</dbReference>
<dbReference type="InterPro" id="IPR013249">
    <property type="entry name" value="RNA_pol_sigma70_r4_t2"/>
</dbReference>
<dbReference type="InterPro" id="IPR014325">
    <property type="entry name" value="RNA_pol_sigma-E_actinobac"/>
</dbReference>
<dbReference type="EMBL" id="BJYK01000009">
    <property type="protein sequence ID" value="GEN80951.1"/>
    <property type="molecule type" value="Genomic_DNA"/>
</dbReference>
<dbReference type="InterPro" id="IPR014284">
    <property type="entry name" value="RNA_pol_sigma-70_dom"/>
</dbReference>
<evidence type="ECO:0000256" key="5">
    <source>
        <dbReference type="ARBA" id="ARBA00023163"/>
    </source>
</evidence>